<feature type="transmembrane region" description="Helical" evidence="2">
    <location>
        <begin position="6"/>
        <end position="24"/>
    </location>
</feature>
<reference evidence="3 4" key="1">
    <citation type="submission" date="2016-07" db="EMBL/GenBank/DDBJ databases">
        <title>Draft genome of Scalindua rubra, obtained from a brine-seawater interface in the Red Sea, sheds light on salt adaptation in anammox bacteria.</title>
        <authorList>
            <person name="Speth D.R."/>
            <person name="Lagkouvardos I."/>
            <person name="Wang Y."/>
            <person name="Qian P.-Y."/>
            <person name="Dutilh B.E."/>
            <person name="Jetten M.S."/>
        </authorList>
    </citation>
    <scope>NUCLEOTIDE SEQUENCE [LARGE SCALE GENOMIC DNA]</scope>
    <source>
        <strain evidence="3">BSI-1</strain>
    </source>
</reference>
<feature type="coiled-coil region" evidence="1">
    <location>
        <begin position="34"/>
        <end position="61"/>
    </location>
</feature>
<keyword evidence="2" id="KW-0472">Membrane</keyword>
<name>A0A1E3X3M6_9BACT</name>
<sequence>MSKYILIGIIMIVGALFALAYVIYSRKKRKDFTLEQLKLMQEITNNEIEKIRKRKQEIIDEGAKKGEVISTEKLLESLDELKTSYEGDNPEEYFAVIDKMKQDFRDKYGPTIPVDVAYKISEGLEKLP</sequence>
<gene>
    <name evidence="3" type="ORF">SCARUB_04712</name>
</gene>
<evidence type="ECO:0000313" key="3">
    <source>
        <dbReference type="EMBL" id="ODS30179.1"/>
    </source>
</evidence>
<evidence type="ECO:0000256" key="1">
    <source>
        <dbReference type="SAM" id="Coils"/>
    </source>
</evidence>
<dbReference type="EMBL" id="MAYW01000268">
    <property type="protein sequence ID" value="ODS30179.1"/>
    <property type="molecule type" value="Genomic_DNA"/>
</dbReference>
<keyword evidence="2" id="KW-0812">Transmembrane</keyword>
<keyword evidence="1" id="KW-0175">Coiled coil</keyword>
<proteinExistence type="predicted"/>
<protein>
    <submittedName>
        <fullName evidence="3">Uncharacterized protein</fullName>
    </submittedName>
</protein>
<organism evidence="3 4">
    <name type="scientific">Candidatus Scalindua rubra</name>
    <dbReference type="NCBI Taxonomy" id="1872076"/>
    <lineage>
        <taxon>Bacteria</taxon>
        <taxon>Pseudomonadati</taxon>
        <taxon>Planctomycetota</taxon>
        <taxon>Candidatus Brocadiia</taxon>
        <taxon>Candidatus Brocadiales</taxon>
        <taxon>Candidatus Scalinduaceae</taxon>
        <taxon>Candidatus Scalindua</taxon>
    </lineage>
</organism>
<keyword evidence="2" id="KW-1133">Transmembrane helix</keyword>
<evidence type="ECO:0000313" key="4">
    <source>
        <dbReference type="Proteomes" id="UP000094056"/>
    </source>
</evidence>
<comment type="caution">
    <text evidence="3">The sequence shown here is derived from an EMBL/GenBank/DDBJ whole genome shotgun (WGS) entry which is preliminary data.</text>
</comment>
<accession>A0A1E3X3M6</accession>
<evidence type="ECO:0000256" key="2">
    <source>
        <dbReference type="SAM" id="Phobius"/>
    </source>
</evidence>
<dbReference type="AlphaFoldDB" id="A0A1E3X3M6"/>
<dbReference type="Proteomes" id="UP000094056">
    <property type="component" value="Unassembled WGS sequence"/>
</dbReference>